<evidence type="ECO:0000313" key="2">
    <source>
        <dbReference type="EMBL" id="KRM53244.1"/>
    </source>
</evidence>
<dbReference type="AlphaFoldDB" id="A0A0R1ZRP7"/>
<feature type="transmembrane region" description="Helical" evidence="1">
    <location>
        <begin position="72"/>
        <end position="95"/>
    </location>
</feature>
<keyword evidence="1" id="KW-0472">Membrane</keyword>
<evidence type="ECO:0000313" key="3">
    <source>
        <dbReference type="Proteomes" id="UP000051291"/>
    </source>
</evidence>
<keyword evidence="1" id="KW-0812">Transmembrane</keyword>
<keyword evidence="1" id="KW-1133">Transmembrane helix</keyword>
<accession>A0A0R1ZRP7</accession>
<dbReference type="RefSeq" id="WP_057906166.1">
    <property type="nucleotide sequence ID" value="NZ_AYYZ01000005.1"/>
</dbReference>
<evidence type="ECO:0008006" key="4">
    <source>
        <dbReference type="Google" id="ProtNLM"/>
    </source>
</evidence>
<dbReference type="PATRIC" id="fig|1423820.4.peg.832"/>
<feature type="transmembrane region" description="Helical" evidence="1">
    <location>
        <begin position="268"/>
        <end position="297"/>
    </location>
</feature>
<feature type="transmembrane region" description="Helical" evidence="1">
    <location>
        <begin position="102"/>
        <end position="121"/>
    </location>
</feature>
<dbReference type="EMBL" id="AYYZ01000005">
    <property type="protein sequence ID" value="KRM53244.1"/>
    <property type="molecule type" value="Genomic_DNA"/>
</dbReference>
<proteinExistence type="predicted"/>
<dbReference type="Proteomes" id="UP000051291">
    <property type="component" value="Unassembled WGS sequence"/>
</dbReference>
<feature type="transmembrane region" description="Helical" evidence="1">
    <location>
        <begin position="345"/>
        <end position="366"/>
    </location>
</feature>
<sequence length="387" mass="43657">MKRIEESGEISFKQAFIDFWRGLFSFGGRSTRKGYWYGVLMMPLTILMVVTGGIVTLNIILAMTLNKVVGSFLIISLLIETVVYITISIGSTALFFRRMRDVGFKTAPLVIWIVITVLFLRVPLLGFVIRVINIWLLYVLSVPTGHFVKEYQNGFMKFLFEEPENFKFCDDLRVIKFNPNGTEETIEKGKIMERGKVSFKQAVHDFFHGILSFGGRSTRAGYWKSQLLIIPIYIVVMGIVITLTVFTFNTISHALTTMPDLSFGDGLGAFLCIIFIVLLALLGPGLLITGLMIPVGVANWSVMIRRLRDVGLKLKTMFIGWGIMAILDSIIWEIFTVGYGSPQGMLWALLWEFGIDLTIQIIFLCLPTGAMATQKENSIFFENKAIF</sequence>
<feature type="transmembrane region" description="Helical" evidence="1">
    <location>
        <begin position="35"/>
        <end position="60"/>
    </location>
</feature>
<name>A0A0R1ZRP7_9LACO</name>
<keyword evidence="3" id="KW-1185">Reference proteome</keyword>
<protein>
    <recommendedName>
        <fullName evidence="4">Integral membrane protein</fullName>
    </recommendedName>
</protein>
<organism evidence="2 3">
    <name type="scientific">Ligilactobacillus araffinosus DSM 20653</name>
    <dbReference type="NCBI Taxonomy" id="1423820"/>
    <lineage>
        <taxon>Bacteria</taxon>
        <taxon>Bacillati</taxon>
        <taxon>Bacillota</taxon>
        <taxon>Bacilli</taxon>
        <taxon>Lactobacillales</taxon>
        <taxon>Lactobacillaceae</taxon>
        <taxon>Ligilactobacillus</taxon>
    </lineage>
</organism>
<reference evidence="2 3" key="1">
    <citation type="journal article" date="2015" name="Genome Announc.">
        <title>Expanding the biotechnology potential of lactobacilli through comparative genomics of 213 strains and associated genera.</title>
        <authorList>
            <person name="Sun Z."/>
            <person name="Harris H.M."/>
            <person name="McCann A."/>
            <person name="Guo C."/>
            <person name="Argimon S."/>
            <person name="Zhang W."/>
            <person name="Yang X."/>
            <person name="Jeffery I.B."/>
            <person name="Cooney J.C."/>
            <person name="Kagawa T.F."/>
            <person name="Liu W."/>
            <person name="Song Y."/>
            <person name="Salvetti E."/>
            <person name="Wrobel A."/>
            <person name="Rasinkangas P."/>
            <person name="Parkhill J."/>
            <person name="Rea M.C."/>
            <person name="O'Sullivan O."/>
            <person name="Ritari J."/>
            <person name="Douillard F.P."/>
            <person name="Paul Ross R."/>
            <person name="Yang R."/>
            <person name="Briner A.E."/>
            <person name="Felis G.E."/>
            <person name="de Vos W.M."/>
            <person name="Barrangou R."/>
            <person name="Klaenhammer T.R."/>
            <person name="Caufield P.W."/>
            <person name="Cui Y."/>
            <person name="Zhang H."/>
            <person name="O'Toole P.W."/>
        </authorList>
    </citation>
    <scope>NUCLEOTIDE SEQUENCE [LARGE SCALE GENOMIC DNA]</scope>
    <source>
        <strain evidence="2 3">DSM 20653</strain>
    </source>
</reference>
<feature type="transmembrane region" description="Helical" evidence="1">
    <location>
        <begin position="227"/>
        <end position="248"/>
    </location>
</feature>
<dbReference type="Pfam" id="PF05656">
    <property type="entry name" value="DUF805"/>
    <property type="match status" value="1"/>
</dbReference>
<feature type="transmembrane region" description="Helical" evidence="1">
    <location>
        <begin position="318"/>
        <end position="339"/>
    </location>
</feature>
<dbReference type="InterPro" id="IPR008523">
    <property type="entry name" value="DUF805"/>
</dbReference>
<gene>
    <name evidence="2" type="ORF">FC64_GL000815</name>
</gene>
<comment type="caution">
    <text evidence="2">The sequence shown here is derived from an EMBL/GenBank/DDBJ whole genome shotgun (WGS) entry which is preliminary data.</text>
</comment>
<evidence type="ECO:0000256" key="1">
    <source>
        <dbReference type="SAM" id="Phobius"/>
    </source>
</evidence>
<dbReference type="GO" id="GO:0016020">
    <property type="term" value="C:membrane"/>
    <property type="evidence" value="ECO:0007669"/>
    <property type="project" value="InterPro"/>
</dbReference>
<dbReference type="STRING" id="1423820.FC64_GL000815"/>